<dbReference type="InterPro" id="IPR001509">
    <property type="entry name" value="Epimerase_deHydtase"/>
</dbReference>
<feature type="domain" description="DUF1731" evidence="3">
    <location>
        <begin position="253"/>
        <end position="299"/>
    </location>
</feature>
<evidence type="ECO:0000313" key="4">
    <source>
        <dbReference type="EMBL" id="QWF71334.1"/>
    </source>
</evidence>
<reference evidence="4" key="1">
    <citation type="submission" date="2021-04" db="EMBL/GenBank/DDBJ databases">
        <title>Draft genome sequence data of methanotrophic Methylovulum sp. strain S1L and Methylomonas sp. strain S2AM isolated from boreal lake water columns.</title>
        <authorList>
            <person name="Rissanen A.J."/>
            <person name="Mangayil R."/>
            <person name="Svenning M.M."/>
            <person name="Khanongnuch R."/>
        </authorList>
    </citation>
    <scope>NUCLEOTIDE SEQUENCE</scope>
    <source>
        <strain evidence="4">S2AM</strain>
    </source>
</reference>
<sequence>MNSKHILITGGSGFLGAALCDLWLRQGWQITVLSRNPADAAKHLHPAIKITTNLQTLSADSRFDVIVNLAGAPIFGGRWSLARKLLLRDSRIAGTENLLAFIAGLKQKPEVLLSGSAIGIYGNRGNTLLTEASPGKTDFSQQLCSDWEAAALQAENLGVRVCLIRTGLVLDQQGGMLQNMLPAYRLGLGGKLGSGQQWMSWIHRKDWLAGMDFLVQHPELSGPFNFTAPAPVTNAEFSAALAKQLHRPALLNLPAPLLQALLGEMAELVLGSQRVSPERLLSSGFSFAYPALEAALADIFGPH</sequence>
<organism evidence="4 5">
    <name type="scientific">Methylomonas paludis</name>
    <dbReference type="NCBI Taxonomy" id="1173101"/>
    <lineage>
        <taxon>Bacteria</taxon>
        <taxon>Pseudomonadati</taxon>
        <taxon>Pseudomonadota</taxon>
        <taxon>Gammaproteobacteria</taxon>
        <taxon>Methylococcales</taxon>
        <taxon>Methylococcaceae</taxon>
        <taxon>Methylomonas</taxon>
    </lineage>
</organism>
<dbReference type="PANTHER" id="PTHR11092:SF0">
    <property type="entry name" value="EPIMERASE FAMILY PROTEIN SDR39U1"/>
    <property type="match status" value="1"/>
</dbReference>
<dbReference type="KEGG" id="mpad:KEF85_02235"/>
<dbReference type="InterPro" id="IPR013549">
    <property type="entry name" value="DUF1731"/>
</dbReference>
<accession>A0A975MPZ1</accession>
<dbReference type="InterPro" id="IPR036291">
    <property type="entry name" value="NAD(P)-bd_dom_sf"/>
</dbReference>
<dbReference type="SUPFAM" id="SSF51735">
    <property type="entry name" value="NAD(P)-binding Rossmann-fold domains"/>
    <property type="match status" value="1"/>
</dbReference>
<dbReference type="NCBIfam" id="TIGR01777">
    <property type="entry name" value="yfcH"/>
    <property type="match status" value="1"/>
</dbReference>
<feature type="domain" description="NAD-dependent epimerase/dehydratase" evidence="2">
    <location>
        <begin position="6"/>
        <end position="220"/>
    </location>
</feature>
<dbReference type="EMBL" id="CP073754">
    <property type="protein sequence ID" value="QWF71334.1"/>
    <property type="molecule type" value="Genomic_DNA"/>
</dbReference>
<dbReference type="Gene3D" id="3.40.50.720">
    <property type="entry name" value="NAD(P)-binding Rossmann-like Domain"/>
    <property type="match status" value="1"/>
</dbReference>
<evidence type="ECO:0000259" key="3">
    <source>
        <dbReference type="Pfam" id="PF08338"/>
    </source>
</evidence>
<evidence type="ECO:0000256" key="1">
    <source>
        <dbReference type="ARBA" id="ARBA00009353"/>
    </source>
</evidence>
<proteinExistence type="inferred from homology"/>
<dbReference type="PANTHER" id="PTHR11092">
    <property type="entry name" value="SUGAR NUCLEOTIDE EPIMERASE RELATED"/>
    <property type="match status" value="1"/>
</dbReference>
<dbReference type="RefSeq" id="WP_215583124.1">
    <property type="nucleotide sequence ID" value="NZ_CP073754.1"/>
</dbReference>
<keyword evidence="5" id="KW-1185">Reference proteome</keyword>
<evidence type="ECO:0000313" key="5">
    <source>
        <dbReference type="Proteomes" id="UP000676649"/>
    </source>
</evidence>
<protein>
    <submittedName>
        <fullName evidence="4">TIGR01777 family oxidoreductase</fullName>
    </submittedName>
</protein>
<dbReference type="Pfam" id="PF08338">
    <property type="entry name" value="DUF1731"/>
    <property type="match status" value="1"/>
</dbReference>
<dbReference type="InterPro" id="IPR010099">
    <property type="entry name" value="SDR39U1"/>
</dbReference>
<comment type="similarity">
    <text evidence="1">Belongs to the NAD(P)-dependent epimerase/dehydratase family. SDR39U1 subfamily.</text>
</comment>
<gene>
    <name evidence="4" type="ORF">KEF85_02235</name>
</gene>
<name>A0A975MPZ1_9GAMM</name>
<dbReference type="AlphaFoldDB" id="A0A975MPZ1"/>
<dbReference type="Pfam" id="PF01370">
    <property type="entry name" value="Epimerase"/>
    <property type="match status" value="1"/>
</dbReference>
<evidence type="ECO:0000259" key="2">
    <source>
        <dbReference type="Pfam" id="PF01370"/>
    </source>
</evidence>
<dbReference type="Proteomes" id="UP000676649">
    <property type="component" value="Chromosome"/>
</dbReference>